<accession>A0A1Z1SYB2</accession>
<dbReference type="Proteomes" id="UP000251485">
    <property type="component" value="Unassembled WGS sequence"/>
</dbReference>
<dbReference type="EMBL" id="CP021694">
    <property type="protein sequence ID" value="ARX35376.1"/>
    <property type="molecule type" value="Genomic_DNA"/>
</dbReference>
<reference evidence="2 4" key="2">
    <citation type="submission" date="2018-06" db="EMBL/GenBank/DDBJ databases">
        <authorList>
            <consortium name="Pathogen Informatics"/>
            <person name="Doyle S."/>
        </authorList>
    </citation>
    <scope>NUCLEOTIDE SEQUENCE [LARGE SCALE GENOMIC DNA]</scope>
    <source>
        <strain evidence="2 4">NCTC10975</strain>
    </source>
</reference>
<sequence>MVNIMDAINLAIDAVLDAELSVIEHENNSEIVSGTQHISIIGGKRRVEYYPSTGTAYSNPIDGKYKRVIIKKAGIKRAIKLAKSGN</sequence>
<evidence type="ECO:0000313" key="2">
    <source>
        <dbReference type="EMBL" id="SPY94342.1"/>
    </source>
</evidence>
<evidence type="ECO:0000313" key="1">
    <source>
        <dbReference type="EMBL" id="ARX35376.1"/>
    </source>
</evidence>
<gene>
    <name evidence="1" type="ORF">AM402_14830</name>
    <name evidence="2" type="ORF">NCTC10975_00682</name>
</gene>
<dbReference type="OrthoDB" id="6445376at2"/>
<name>A0A1Z1SYB2_PROMI</name>
<evidence type="ECO:0000313" key="4">
    <source>
        <dbReference type="Proteomes" id="UP000251485"/>
    </source>
</evidence>
<dbReference type="EMBL" id="UAUE01000003">
    <property type="protein sequence ID" value="SPY94342.1"/>
    <property type="molecule type" value="Genomic_DNA"/>
</dbReference>
<reference evidence="1 3" key="1">
    <citation type="submission" date="2017-05" db="EMBL/GenBank/DDBJ databases">
        <title>Whole genome sequencing of Proteus mirabilis AR_0155.</title>
        <authorList>
            <person name="Conlan S."/>
            <person name="Thomas P.J."/>
            <person name="Mullikin J."/>
            <person name="Frank K.M."/>
            <person name="Segre J.A."/>
        </authorList>
    </citation>
    <scope>NUCLEOTIDE SEQUENCE [LARGE SCALE GENOMIC DNA]</scope>
    <source>
        <strain evidence="1 3">AR_0155</strain>
    </source>
</reference>
<dbReference type="AlphaFoldDB" id="A0A1Z1SYB2"/>
<proteinExistence type="predicted"/>
<organism evidence="2 4">
    <name type="scientific">Proteus mirabilis</name>
    <dbReference type="NCBI Taxonomy" id="584"/>
    <lineage>
        <taxon>Bacteria</taxon>
        <taxon>Pseudomonadati</taxon>
        <taxon>Pseudomonadota</taxon>
        <taxon>Gammaproteobacteria</taxon>
        <taxon>Enterobacterales</taxon>
        <taxon>Morganellaceae</taxon>
        <taxon>Proteus</taxon>
    </lineage>
</organism>
<dbReference type="Proteomes" id="UP000195540">
    <property type="component" value="Chromosome"/>
</dbReference>
<protein>
    <submittedName>
        <fullName evidence="2">Uncharacterized protein</fullName>
    </submittedName>
</protein>
<evidence type="ECO:0000313" key="3">
    <source>
        <dbReference type="Proteomes" id="UP000195540"/>
    </source>
</evidence>